<keyword evidence="12" id="KW-1185">Reference proteome</keyword>
<keyword evidence="3" id="KW-0813">Transport</keyword>
<dbReference type="FunFam" id="1.20.1740.10:FF:000006">
    <property type="entry name" value="General amino acid permease"/>
    <property type="match status" value="1"/>
</dbReference>
<evidence type="ECO:0000256" key="7">
    <source>
        <dbReference type="ARBA" id="ARBA00023136"/>
    </source>
</evidence>
<dbReference type="InterPro" id="IPR050524">
    <property type="entry name" value="APC_YAT"/>
</dbReference>
<feature type="transmembrane region" description="Helical" evidence="9">
    <location>
        <begin position="348"/>
        <end position="367"/>
    </location>
</feature>
<dbReference type="GO" id="GO:0015171">
    <property type="term" value="F:amino acid transmembrane transporter activity"/>
    <property type="evidence" value="ECO:0007669"/>
    <property type="project" value="TreeGrafter"/>
</dbReference>
<keyword evidence="6 9" id="KW-1133">Transmembrane helix</keyword>
<dbReference type="Pfam" id="PF00324">
    <property type="entry name" value="AA_permease"/>
    <property type="match status" value="1"/>
</dbReference>
<evidence type="ECO:0000256" key="3">
    <source>
        <dbReference type="ARBA" id="ARBA00022448"/>
    </source>
</evidence>
<evidence type="ECO:0000256" key="1">
    <source>
        <dbReference type="ARBA" id="ARBA00004141"/>
    </source>
</evidence>
<feature type="region of interest" description="Disordered" evidence="8">
    <location>
        <begin position="1"/>
        <end position="74"/>
    </location>
</feature>
<comment type="similarity">
    <text evidence="2">Belongs to the amino acid-polyamine-organocation (APC) superfamily. YAT (TC 2.A.3.10) family.</text>
</comment>
<dbReference type="OrthoDB" id="3900342at2759"/>
<evidence type="ECO:0000313" key="11">
    <source>
        <dbReference type="EMBL" id="KAA8917516.1"/>
    </source>
</evidence>
<feature type="transmembrane region" description="Helical" evidence="9">
    <location>
        <begin position="488"/>
        <end position="508"/>
    </location>
</feature>
<sequence>MEPDRTQVYTSPYNAYTEQAEDTLSTASTHIPRQHSKSSDLLEKGLSNISSQTSLSEKRTFTNEQKQDDEEAGPQEVLRHLKARHVSMISLGGTIGAGLFIGTSDALSTAGPVGALIGYIFIATIVYSVAQSLGEMATFIPITGSFTQFASRFVSPSFGAAVGWLYWFSWSMTFAVELNAAALVLNYWTDKVPIAAWTGMFFVILTLTNLIAVKYYGEIEFWAASIKVIAIVGWIIYSLVMVCGGGQTGPVGFRYWKNPGPWGDGYLVDNISLGRFLGFVSALVNAAFTYQGTELVGITAGESTNPRRNVPKAIHKVFFRILIFYIISLFFIGLLVPFNDKQLNSDEYYIASSPFVIAIINSGTKVLPSIFNAVILTTVLSAGNSDVYIGSRVLYALSASGVAPSWFQITSKKGVPYVGVLTTAIFGALAFMNVSSGAENVFNWLVNISTVAGMIAWCSISLAHLRFVKAIKAQGFDRNLLPYISKWAPWYIWYALICNAIIIIVQGFTCFFEFSASSFLTSYVSVFVFIFLWAIFQFLFRCPLYIKSEEIDLDSGRVEVERVEWIEPEATTWWQKLWNALF</sequence>
<evidence type="ECO:0000256" key="2">
    <source>
        <dbReference type="ARBA" id="ARBA00006983"/>
    </source>
</evidence>
<evidence type="ECO:0000256" key="9">
    <source>
        <dbReference type="SAM" id="Phobius"/>
    </source>
</evidence>
<feature type="transmembrane region" description="Helical" evidence="9">
    <location>
        <begin position="387"/>
        <end position="407"/>
    </location>
</feature>
<name>A0A642VDQ9_9ASCO</name>
<feature type="transmembrane region" description="Helical" evidence="9">
    <location>
        <begin position="414"/>
        <end position="432"/>
    </location>
</feature>
<feature type="transmembrane region" description="Helical" evidence="9">
    <location>
        <begin position="86"/>
        <end position="104"/>
    </location>
</feature>
<dbReference type="Proteomes" id="UP000761534">
    <property type="component" value="Unassembled WGS sequence"/>
</dbReference>
<dbReference type="InterPro" id="IPR004762">
    <property type="entry name" value="Amino_acid_permease_fungi"/>
</dbReference>
<reference evidence="11" key="1">
    <citation type="journal article" date="2019" name="G3 (Bethesda)">
        <title>Genome Assemblies of Two Rare Opportunistic Yeast Pathogens: Diutina rugosa (syn. Candida rugosa) and Trichomonascus ciferrii (syn. Candida ciferrii).</title>
        <authorList>
            <person name="Mixao V."/>
            <person name="Saus E."/>
            <person name="Hansen A.P."/>
            <person name="Lass-Florl C."/>
            <person name="Gabaldon T."/>
        </authorList>
    </citation>
    <scope>NUCLEOTIDE SEQUENCE</scope>
    <source>
        <strain evidence="11">CBS 4856</strain>
    </source>
</reference>
<keyword evidence="4 9" id="KW-0812">Transmembrane</keyword>
<dbReference type="AlphaFoldDB" id="A0A642VDQ9"/>
<evidence type="ECO:0000256" key="6">
    <source>
        <dbReference type="ARBA" id="ARBA00022989"/>
    </source>
</evidence>
<dbReference type="PANTHER" id="PTHR43341">
    <property type="entry name" value="AMINO ACID PERMEASE"/>
    <property type="match status" value="1"/>
</dbReference>
<proteinExistence type="inferred from homology"/>
<keyword evidence="7 9" id="KW-0472">Membrane</keyword>
<dbReference type="PROSITE" id="PS00218">
    <property type="entry name" value="AMINO_ACID_PERMEASE_1"/>
    <property type="match status" value="1"/>
</dbReference>
<feature type="transmembrane region" description="Helical" evidence="9">
    <location>
        <begin position="228"/>
        <end position="247"/>
    </location>
</feature>
<evidence type="ECO:0000313" key="12">
    <source>
        <dbReference type="Proteomes" id="UP000761534"/>
    </source>
</evidence>
<dbReference type="EMBL" id="SWFS01000029">
    <property type="protein sequence ID" value="KAA8917516.1"/>
    <property type="molecule type" value="Genomic_DNA"/>
</dbReference>
<feature type="domain" description="Amino acid permease/ SLC12A" evidence="10">
    <location>
        <begin position="85"/>
        <end position="543"/>
    </location>
</feature>
<feature type="transmembrane region" description="Helical" evidence="9">
    <location>
        <begin position="110"/>
        <end position="130"/>
    </location>
</feature>
<evidence type="ECO:0000256" key="5">
    <source>
        <dbReference type="ARBA" id="ARBA00022970"/>
    </source>
</evidence>
<protein>
    <recommendedName>
        <fullName evidence="10">Amino acid permease/ SLC12A domain-containing protein</fullName>
    </recommendedName>
</protein>
<feature type="transmembrane region" description="Helical" evidence="9">
    <location>
        <begin position="444"/>
        <end position="467"/>
    </location>
</feature>
<keyword evidence="5" id="KW-0029">Amino-acid transport</keyword>
<dbReference type="InterPro" id="IPR004841">
    <property type="entry name" value="AA-permease/SLC12A_dom"/>
</dbReference>
<accession>A0A642VDQ9</accession>
<dbReference type="GO" id="GO:0016020">
    <property type="term" value="C:membrane"/>
    <property type="evidence" value="ECO:0007669"/>
    <property type="project" value="UniProtKB-SubCell"/>
</dbReference>
<feature type="compositionally biased region" description="Polar residues" evidence="8">
    <location>
        <begin position="7"/>
        <end position="31"/>
    </location>
</feature>
<feature type="transmembrane region" description="Helical" evidence="9">
    <location>
        <begin position="317"/>
        <end position="336"/>
    </location>
</feature>
<dbReference type="Gene3D" id="1.20.1740.10">
    <property type="entry name" value="Amino acid/polyamine transporter I"/>
    <property type="match status" value="1"/>
</dbReference>
<dbReference type="InterPro" id="IPR004840">
    <property type="entry name" value="Amino_acid_permease_CS"/>
</dbReference>
<feature type="transmembrane region" description="Helical" evidence="9">
    <location>
        <begin position="520"/>
        <end position="540"/>
    </location>
</feature>
<gene>
    <name evidence="11" type="ORF">TRICI_000333</name>
</gene>
<feature type="transmembrane region" description="Helical" evidence="9">
    <location>
        <begin position="194"/>
        <end position="216"/>
    </location>
</feature>
<organism evidence="11 12">
    <name type="scientific">Trichomonascus ciferrii</name>
    <dbReference type="NCBI Taxonomy" id="44093"/>
    <lineage>
        <taxon>Eukaryota</taxon>
        <taxon>Fungi</taxon>
        <taxon>Dikarya</taxon>
        <taxon>Ascomycota</taxon>
        <taxon>Saccharomycotina</taxon>
        <taxon>Dipodascomycetes</taxon>
        <taxon>Dipodascales</taxon>
        <taxon>Trichomonascaceae</taxon>
        <taxon>Trichomonascus</taxon>
        <taxon>Trichomonascus ciferrii complex</taxon>
    </lineage>
</organism>
<dbReference type="PIRSF" id="PIRSF006060">
    <property type="entry name" value="AA_transporter"/>
    <property type="match status" value="1"/>
</dbReference>
<dbReference type="NCBIfam" id="TIGR00913">
    <property type="entry name" value="2A0310"/>
    <property type="match status" value="1"/>
</dbReference>
<dbReference type="PANTHER" id="PTHR43341:SF4">
    <property type="entry name" value="ARGININE PERMEASE CAN1-RELATED"/>
    <property type="match status" value="1"/>
</dbReference>
<evidence type="ECO:0000256" key="4">
    <source>
        <dbReference type="ARBA" id="ARBA00022692"/>
    </source>
</evidence>
<comment type="subcellular location">
    <subcellularLocation>
        <location evidence="1">Membrane</location>
        <topology evidence="1">Multi-pass membrane protein</topology>
    </subcellularLocation>
</comment>
<evidence type="ECO:0000256" key="8">
    <source>
        <dbReference type="SAM" id="MobiDB-lite"/>
    </source>
</evidence>
<dbReference type="VEuPathDB" id="FungiDB:TRICI_000333"/>
<evidence type="ECO:0000259" key="10">
    <source>
        <dbReference type="Pfam" id="PF00324"/>
    </source>
</evidence>
<comment type="caution">
    <text evidence="11">The sequence shown here is derived from an EMBL/GenBank/DDBJ whole genome shotgun (WGS) entry which is preliminary data.</text>
</comment>